<dbReference type="AlphaFoldDB" id="A0A0C5B4F4"/>
<proteinExistence type="predicted"/>
<evidence type="ECO:0000313" key="1">
    <source>
        <dbReference type="EMBL" id="AJL34911.1"/>
    </source>
</evidence>
<reference evidence="1" key="1">
    <citation type="submission" date="2013-07" db="EMBL/GenBank/DDBJ databases">
        <title>Complete sequence of a native Burkholderia pseudomallei plasmid.</title>
        <authorList>
            <person name="Stone J.K."/>
            <person name="Bollig M.C."/>
            <person name="Gibbons H.S."/>
            <person name="Mayo M."/>
            <person name="Currie B.J."/>
            <person name="Keim P."/>
            <person name="Tuanyok A."/>
        </authorList>
    </citation>
    <scope>NUCLEOTIDE SEQUENCE</scope>
    <source>
        <strain evidence="1">MSHR1950</strain>
        <plasmid evidence="1">pBPSE01</plasmid>
    </source>
</reference>
<organism evidence="1">
    <name type="scientific">Burkholderia pseudomallei</name>
    <name type="common">Pseudomonas pseudomallei</name>
    <dbReference type="NCBI Taxonomy" id="28450"/>
    <lineage>
        <taxon>Bacteria</taxon>
        <taxon>Pseudomonadati</taxon>
        <taxon>Pseudomonadota</taxon>
        <taxon>Betaproteobacteria</taxon>
        <taxon>Burkholderiales</taxon>
        <taxon>Burkholderiaceae</taxon>
        <taxon>Burkholderia</taxon>
        <taxon>pseudomallei group</taxon>
    </lineage>
</organism>
<dbReference type="RefSeq" id="WP_058034564.1">
    <property type="nucleotide sequence ID" value="NZ_KF418775.1"/>
</dbReference>
<dbReference type="EMBL" id="KF418775">
    <property type="protein sequence ID" value="AJL34911.1"/>
    <property type="molecule type" value="Genomic_DNA"/>
</dbReference>
<keyword evidence="1" id="KW-0614">Plasmid</keyword>
<geneLocation type="plasmid" evidence="1">
    <name>pBPSE01</name>
</geneLocation>
<name>A0A0C5B4F4_BURPE</name>
<gene>
    <name evidence="1" type="ORF">pBPS028</name>
</gene>
<protein>
    <submittedName>
        <fullName evidence="1">Uncharacterized protein</fullName>
    </submittedName>
</protein>
<accession>A0A0C5B4F4</accession>
<sequence>MPTLHYFHDLSASQKRQAQRLVGDLQPEWHCYLTGAGADVIQALPLQPIVRTGAIRLSDAARAQLVAEGRREMEFVVRHAIGDWSEIPATEQAANHLAIEEEGVIASRFALGAAAWIYVTTQADRQATHVTVGRAIERDRFPVFAAPGHDSHGAVGS</sequence>